<dbReference type="Pfam" id="PF14258">
    <property type="entry name" value="DUF4350"/>
    <property type="match status" value="1"/>
</dbReference>
<evidence type="ECO:0000259" key="1">
    <source>
        <dbReference type="Pfam" id="PF14258"/>
    </source>
</evidence>
<dbReference type="AlphaFoldDB" id="A0A1Y5P6R8"/>
<organism evidence="2">
    <name type="scientific">uncultured Microbacterium sp</name>
    <dbReference type="NCBI Taxonomy" id="191216"/>
    <lineage>
        <taxon>Bacteria</taxon>
        <taxon>Bacillati</taxon>
        <taxon>Actinomycetota</taxon>
        <taxon>Actinomycetes</taxon>
        <taxon>Micrococcales</taxon>
        <taxon>Microbacteriaceae</taxon>
        <taxon>Microbacterium</taxon>
        <taxon>environmental samples</taxon>
    </lineage>
</organism>
<dbReference type="InterPro" id="IPR025646">
    <property type="entry name" value="DUF4350"/>
</dbReference>
<feature type="domain" description="DUF4350" evidence="1">
    <location>
        <begin position="52"/>
        <end position="219"/>
    </location>
</feature>
<protein>
    <recommendedName>
        <fullName evidence="1">DUF4350 domain-containing protein</fullName>
    </recommendedName>
</protein>
<name>A0A1Y5P6R8_9MICO</name>
<proteinExistence type="predicted"/>
<accession>A0A1Y5P6R8</accession>
<sequence length="389" mass="39216">MTAAAPARAAVRPRRRAIAGWAAIGAALLVIGAVAAAIGGISQMPAAGLLDPESPAPDGGRALARLLDDHGVAVDVARDRAAAADALTSASTLVVTDTAPLSDEDLAALTAEAADVVLLEPRSRDLRLLLDGSTPAGVGAGAAVPACALPEAARSGEISPGTVFGAAGDAVACYPSGGGHGLLVRDTDGGRIAALDATALLTNEHLADDGNAALGANLLGRGAHVVWYLPALTDSDLTTAPTIGELTPDWVTPALALLAGAALAAAIWRGRRFGPLVAETLPVSVRAGETTVGRAQLYARAGDAGHAADQLRIAALDRLARLLGLGPAASVREVADAVAAHLGADRATVTDVLLDAVPRTDRELVDLADRLRDLEDAVTRTLRPERNSP</sequence>
<reference evidence="2" key="1">
    <citation type="submission" date="2016-03" db="EMBL/GenBank/DDBJ databases">
        <authorList>
            <person name="Ploux O."/>
        </authorList>
    </citation>
    <scope>NUCLEOTIDE SEQUENCE</scope>
    <source>
        <strain evidence="2">UC1</strain>
    </source>
</reference>
<gene>
    <name evidence="2" type="ORF">MIPYR_60113</name>
</gene>
<dbReference type="RefSeq" id="WP_295577426.1">
    <property type="nucleotide sequence ID" value="NZ_FLQR01000010.1"/>
</dbReference>
<evidence type="ECO:0000313" key="2">
    <source>
        <dbReference type="EMBL" id="SBS74384.1"/>
    </source>
</evidence>
<dbReference type="EMBL" id="FLQR01000010">
    <property type="protein sequence ID" value="SBS74384.1"/>
    <property type="molecule type" value="Genomic_DNA"/>
</dbReference>